<dbReference type="PANTHER" id="PTHR30572:SF4">
    <property type="entry name" value="ABC TRANSPORTER PERMEASE YTRF"/>
    <property type="match status" value="1"/>
</dbReference>
<dbReference type="AlphaFoldDB" id="A0A7J9SKW1"/>
<feature type="transmembrane region" description="Helical" evidence="7">
    <location>
        <begin position="21"/>
        <end position="43"/>
    </location>
</feature>
<evidence type="ECO:0000256" key="3">
    <source>
        <dbReference type="ARBA" id="ARBA00022692"/>
    </source>
</evidence>
<evidence type="ECO:0000259" key="9">
    <source>
        <dbReference type="Pfam" id="PF12704"/>
    </source>
</evidence>
<organism evidence="10 11">
    <name type="scientific">Halobellus ruber</name>
    <dbReference type="NCBI Taxonomy" id="2761102"/>
    <lineage>
        <taxon>Archaea</taxon>
        <taxon>Methanobacteriati</taxon>
        <taxon>Methanobacteriota</taxon>
        <taxon>Stenosarchaea group</taxon>
        <taxon>Halobacteria</taxon>
        <taxon>Halobacteriales</taxon>
        <taxon>Haloferacaceae</taxon>
        <taxon>Halobellus</taxon>
    </lineage>
</organism>
<dbReference type="InterPro" id="IPR050250">
    <property type="entry name" value="Macrolide_Exporter_MacB"/>
</dbReference>
<comment type="subcellular location">
    <subcellularLocation>
        <location evidence="1">Cell membrane</location>
        <topology evidence="1">Multi-pass membrane protein</topology>
    </subcellularLocation>
</comment>
<keyword evidence="2" id="KW-1003">Cell membrane</keyword>
<dbReference type="InterPro" id="IPR025857">
    <property type="entry name" value="MacB_PCD"/>
</dbReference>
<evidence type="ECO:0000313" key="10">
    <source>
        <dbReference type="EMBL" id="MBB6647594.1"/>
    </source>
</evidence>
<evidence type="ECO:0000256" key="1">
    <source>
        <dbReference type="ARBA" id="ARBA00004651"/>
    </source>
</evidence>
<feature type="transmembrane region" description="Helical" evidence="7">
    <location>
        <begin position="380"/>
        <end position="401"/>
    </location>
</feature>
<dbReference type="PANTHER" id="PTHR30572">
    <property type="entry name" value="MEMBRANE COMPONENT OF TRANSPORTER-RELATED"/>
    <property type="match status" value="1"/>
</dbReference>
<dbReference type="EMBL" id="JACKXD010000006">
    <property type="protein sequence ID" value="MBB6647594.1"/>
    <property type="molecule type" value="Genomic_DNA"/>
</dbReference>
<protein>
    <submittedName>
        <fullName evidence="10">ABC transporter permease</fullName>
    </submittedName>
</protein>
<evidence type="ECO:0000313" key="11">
    <source>
        <dbReference type="Proteomes" id="UP000546257"/>
    </source>
</evidence>
<keyword evidence="3 7" id="KW-0812">Transmembrane</keyword>
<evidence type="ECO:0000256" key="5">
    <source>
        <dbReference type="ARBA" id="ARBA00023136"/>
    </source>
</evidence>
<dbReference type="GO" id="GO:0022857">
    <property type="term" value="F:transmembrane transporter activity"/>
    <property type="evidence" value="ECO:0007669"/>
    <property type="project" value="TreeGrafter"/>
</dbReference>
<feature type="domain" description="MacB-like periplasmic core" evidence="9">
    <location>
        <begin position="21"/>
        <end position="252"/>
    </location>
</feature>
<reference evidence="10 11" key="1">
    <citation type="submission" date="2020-08" db="EMBL/GenBank/DDBJ databases">
        <authorList>
            <person name="Seo M.-J."/>
        </authorList>
    </citation>
    <scope>NUCLEOTIDE SEQUENCE [LARGE SCALE GENOMIC DNA]</scope>
    <source>
        <strain evidence="10 11">MBLA0160</strain>
    </source>
</reference>
<proteinExistence type="inferred from homology"/>
<comment type="caution">
    <text evidence="10">The sequence shown here is derived from an EMBL/GenBank/DDBJ whole genome shotgun (WGS) entry which is preliminary data.</text>
</comment>
<feature type="transmembrane region" description="Helical" evidence="7">
    <location>
        <begin position="337"/>
        <end position="360"/>
    </location>
</feature>
<accession>A0A7J9SKW1</accession>
<evidence type="ECO:0000256" key="2">
    <source>
        <dbReference type="ARBA" id="ARBA00022475"/>
    </source>
</evidence>
<keyword evidence="5 7" id="KW-0472">Membrane</keyword>
<dbReference type="Proteomes" id="UP000546257">
    <property type="component" value="Unassembled WGS sequence"/>
</dbReference>
<feature type="domain" description="ABC3 transporter permease C-terminal" evidence="8">
    <location>
        <begin position="296"/>
        <end position="408"/>
    </location>
</feature>
<dbReference type="Pfam" id="PF02687">
    <property type="entry name" value="FtsX"/>
    <property type="match status" value="1"/>
</dbReference>
<evidence type="ECO:0000256" key="6">
    <source>
        <dbReference type="ARBA" id="ARBA00038076"/>
    </source>
</evidence>
<dbReference type="GO" id="GO:0005886">
    <property type="term" value="C:plasma membrane"/>
    <property type="evidence" value="ECO:0007669"/>
    <property type="project" value="UniProtKB-SubCell"/>
</dbReference>
<dbReference type="InterPro" id="IPR003838">
    <property type="entry name" value="ABC3_permease_C"/>
</dbReference>
<sequence>MDPSEALRIATRSIRAHRLRSGLTVVGMVIGIASVVAFATFGASVQAAVIGDIGETNANNVFVTPASVEDDSPGGEELAATRPVFTEIDVERLREAPGVDAVIPQGLVGLSSVTYGNQTVAQRQATATVPATFTPADTVAGRGFESGASEAVLNEAAARSFERNVTVGSTLQLTLASGDTRNVTVVGIVSGTRGGFLSGFGDEQPRIYLPVDPFYSTVVESPSVGADVRVYPQLTVVAEPDAVPAVKDRTEAYLTGGSDAAQLLAEGVEIRVQTSEDVVGAIQDVISQITRFVTGIAVISLVVAAIGIANITLVSVTERTKEIGIMKAVGATNRDTMQLFLTESVLLGTLGAVLGVPVGLAVALGATRFADVGFTPAVDWIGFAVVVGIGVGIVAGLYPAWRASKVDPIDALRYK</sequence>
<evidence type="ECO:0000259" key="8">
    <source>
        <dbReference type="Pfam" id="PF02687"/>
    </source>
</evidence>
<evidence type="ECO:0000256" key="4">
    <source>
        <dbReference type="ARBA" id="ARBA00022989"/>
    </source>
</evidence>
<keyword evidence="4 7" id="KW-1133">Transmembrane helix</keyword>
<feature type="transmembrane region" description="Helical" evidence="7">
    <location>
        <begin position="292"/>
        <end position="316"/>
    </location>
</feature>
<dbReference type="Pfam" id="PF12704">
    <property type="entry name" value="MacB_PCD"/>
    <property type="match status" value="1"/>
</dbReference>
<gene>
    <name evidence="10" type="ORF">H5V44_15095</name>
</gene>
<dbReference type="RefSeq" id="WP_185193969.1">
    <property type="nucleotide sequence ID" value="NZ_JACKXD010000006.1"/>
</dbReference>
<comment type="similarity">
    <text evidence="6">Belongs to the ABC-4 integral membrane protein family.</text>
</comment>
<keyword evidence="11" id="KW-1185">Reference proteome</keyword>
<name>A0A7J9SKW1_9EURY</name>
<evidence type="ECO:0000256" key="7">
    <source>
        <dbReference type="SAM" id="Phobius"/>
    </source>
</evidence>